<accession>A0A383C3C4</accession>
<sequence>MIKKNLTQFLLLFSSSIIAIALMEVIADIYVKNQIKVITDRQKSEYRYRNDKNIIKFKKKYSDRLNHLRGPSAVRVKETPHTNLLFSVLRPFSKINKHNILIQGDSWAEAAKYSQDFIKKFSVRKSFGMVLGGIRSYSPSPMTLQLEILREDFAIHPSIIIAIIDQTDIGDELFRYKDQYVRKSGQLRSLLAEGTTQIIETQTLTREKNFISSKFSLVKLLNHAFL</sequence>
<organism evidence="1">
    <name type="scientific">marine metagenome</name>
    <dbReference type="NCBI Taxonomy" id="408172"/>
    <lineage>
        <taxon>unclassified sequences</taxon>
        <taxon>metagenomes</taxon>
        <taxon>ecological metagenomes</taxon>
    </lineage>
</organism>
<name>A0A383C3C4_9ZZZZ</name>
<reference evidence="1" key="1">
    <citation type="submission" date="2018-05" db="EMBL/GenBank/DDBJ databases">
        <authorList>
            <person name="Lanie J.A."/>
            <person name="Ng W.-L."/>
            <person name="Kazmierczak K.M."/>
            <person name="Andrzejewski T.M."/>
            <person name="Davidsen T.M."/>
            <person name="Wayne K.J."/>
            <person name="Tettelin H."/>
            <person name="Glass J.I."/>
            <person name="Rusch D."/>
            <person name="Podicherti R."/>
            <person name="Tsui H.-C.T."/>
            <person name="Winkler M.E."/>
        </authorList>
    </citation>
    <scope>NUCLEOTIDE SEQUENCE</scope>
</reference>
<feature type="non-terminal residue" evidence="1">
    <location>
        <position position="226"/>
    </location>
</feature>
<dbReference type="AlphaFoldDB" id="A0A383C3C4"/>
<proteinExistence type="predicted"/>
<protein>
    <submittedName>
        <fullName evidence="1">Uncharacterized protein</fullName>
    </submittedName>
</protein>
<dbReference type="EMBL" id="UINC01205486">
    <property type="protein sequence ID" value="SVE26682.1"/>
    <property type="molecule type" value="Genomic_DNA"/>
</dbReference>
<evidence type="ECO:0000313" key="1">
    <source>
        <dbReference type="EMBL" id="SVE26682.1"/>
    </source>
</evidence>
<gene>
    <name evidence="1" type="ORF">METZ01_LOCUS479536</name>
</gene>